<dbReference type="AlphaFoldDB" id="A0A3P7RXI0"/>
<dbReference type="InterPro" id="IPR001789">
    <property type="entry name" value="Sig_transdc_resp-reg_receiver"/>
</dbReference>
<dbReference type="PANTHER" id="PTHR44757:SF2">
    <property type="entry name" value="BIOFILM ARCHITECTURE MAINTENANCE PROTEIN MBAA"/>
    <property type="match status" value="1"/>
</dbReference>
<dbReference type="PROSITE" id="PS50887">
    <property type="entry name" value="GGDEF"/>
    <property type="match status" value="1"/>
</dbReference>
<evidence type="ECO:0000259" key="7">
    <source>
        <dbReference type="PROSITE" id="PS50887"/>
    </source>
</evidence>
<feature type="domain" description="Response regulatory" evidence="4">
    <location>
        <begin position="8"/>
        <end position="131"/>
    </location>
</feature>
<organism evidence="8 9">
    <name type="scientific">Petrocella atlantisensis</name>
    <dbReference type="NCBI Taxonomy" id="2173034"/>
    <lineage>
        <taxon>Bacteria</taxon>
        <taxon>Bacillati</taxon>
        <taxon>Bacillota</taxon>
        <taxon>Clostridia</taxon>
        <taxon>Lachnospirales</taxon>
        <taxon>Vallitaleaceae</taxon>
        <taxon>Petrocella</taxon>
    </lineage>
</organism>
<protein>
    <recommendedName>
        <fullName evidence="1">Stage 0 sporulation protein A homolog</fullName>
    </recommendedName>
</protein>
<dbReference type="InterPro" id="IPR000700">
    <property type="entry name" value="PAS-assoc_C"/>
</dbReference>
<dbReference type="SUPFAM" id="SSF52172">
    <property type="entry name" value="CheY-like"/>
    <property type="match status" value="1"/>
</dbReference>
<dbReference type="CDD" id="cd01948">
    <property type="entry name" value="EAL"/>
    <property type="match status" value="1"/>
</dbReference>
<comment type="function">
    <text evidence="2">May play the central regulatory role in sporulation. It may be an element of the effector pathway responsible for the activation of sporulation genes in response to nutritional stress. Spo0A may act in concert with spo0H (a sigma factor) to control the expression of some genes that are critical to the sporulation process.</text>
</comment>
<evidence type="ECO:0000256" key="2">
    <source>
        <dbReference type="ARBA" id="ARBA00024867"/>
    </source>
</evidence>
<gene>
    <name evidence="8" type="ORF">PATL70BA_1551</name>
</gene>
<dbReference type="Pfam" id="PF00072">
    <property type="entry name" value="Response_reg"/>
    <property type="match status" value="1"/>
</dbReference>
<evidence type="ECO:0000313" key="9">
    <source>
        <dbReference type="Proteomes" id="UP000279029"/>
    </source>
</evidence>
<dbReference type="SMART" id="SM00052">
    <property type="entry name" value="EAL"/>
    <property type="match status" value="1"/>
</dbReference>
<dbReference type="SUPFAM" id="SSF55073">
    <property type="entry name" value="Nucleotide cyclase"/>
    <property type="match status" value="1"/>
</dbReference>
<feature type="domain" description="GGDEF" evidence="7">
    <location>
        <begin position="442"/>
        <end position="576"/>
    </location>
</feature>
<feature type="domain" description="PAC" evidence="5">
    <location>
        <begin position="216"/>
        <end position="268"/>
    </location>
</feature>
<dbReference type="InterPro" id="IPR035965">
    <property type="entry name" value="PAS-like_dom_sf"/>
</dbReference>
<dbReference type="InterPro" id="IPR052155">
    <property type="entry name" value="Biofilm_reg_signaling"/>
</dbReference>
<dbReference type="Proteomes" id="UP000279029">
    <property type="component" value="Chromosome"/>
</dbReference>
<dbReference type="SUPFAM" id="SSF141868">
    <property type="entry name" value="EAL domain-like"/>
    <property type="match status" value="1"/>
</dbReference>
<evidence type="ECO:0000256" key="3">
    <source>
        <dbReference type="PROSITE-ProRule" id="PRU00169"/>
    </source>
</evidence>
<dbReference type="InterPro" id="IPR000160">
    <property type="entry name" value="GGDEF_dom"/>
</dbReference>
<dbReference type="InterPro" id="IPR035919">
    <property type="entry name" value="EAL_sf"/>
</dbReference>
<dbReference type="EMBL" id="LR130778">
    <property type="protein sequence ID" value="VDN47436.1"/>
    <property type="molecule type" value="Genomic_DNA"/>
</dbReference>
<dbReference type="Gene3D" id="3.30.70.270">
    <property type="match status" value="1"/>
</dbReference>
<dbReference type="Pfam" id="PF00563">
    <property type="entry name" value="EAL"/>
    <property type="match status" value="1"/>
</dbReference>
<dbReference type="Gene3D" id="3.40.50.2300">
    <property type="match status" value="1"/>
</dbReference>
<dbReference type="GO" id="GO:0000160">
    <property type="term" value="P:phosphorelay signal transduction system"/>
    <property type="evidence" value="ECO:0007669"/>
    <property type="project" value="InterPro"/>
</dbReference>
<name>A0A3P7RXI0_9FIRM</name>
<reference evidence="8 9" key="1">
    <citation type="submission" date="2018-09" db="EMBL/GenBank/DDBJ databases">
        <authorList>
            <person name="Postec A."/>
        </authorList>
    </citation>
    <scope>NUCLEOTIDE SEQUENCE [LARGE SCALE GENOMIC DNA]</scope>
    <source>
        <strain evidence="8">70B-A</strain>
    </source>
</reference>
<dbReference type="CDD" id="cd01949">
    <property type="entry name" value="GGDEF"/>
    <property type="match status" value="1"/>
</dbReference>
<evidence type="ECO:0000313" key="8">
    <source>
        <dbReference type="EMBL" id="VDN47436.1"/>
    </source>
</evidence>
<dbReference type="SMART" id="SM00448">
    <property type="entry name" value="REC"/>
    <property type="match status" value="1"/>
</dbReference>
<feature type="modified residue" description="4-aspartylphosphate" evidence="3">
    <location>
        <position position="65"/>
    </location>
</feature>
<dbReference type="InterPro" id="IPR029787">
    <property type="entry name" value="Nucleotide_cyclase"/>
</dbReference>
<dbReference type="PROSITE" id="PS50110">
    <property type="entry name" value="RESPONSE_REGULATORY"/>
    <property type="match status" value="1"/>
</dbReference>
<dbReference type="PROSITE" id="PS50113">
    <property type="entry name" value="PAC"/>
    <property type="match status" value="1"/>
</dbReference>
<proteinExistence type="predicted"/>
<sequence length="846" mass="97421">MINVHHKAILCVGKSIDQILSLERLLSVNFGQEYVIEMAENSNEAMDIIRTLSDINIDTSVLITDYMVGDMNGLELIHTIKRKHQSIKMILMASKMDIDFAQKIINHSDVYNIIKKPWDEDSLIQLVNDACHQYDTDLELSGLMSRLRVSEQQKSLILESISESIIYVNLDYEIQWKNSVADRDLLIWKASGLCYKEIYGLKENCPDCPMDQVLVTKKPYKFERKFEDDSYKLIRYFPVFDQVGQPIGMVLTLLDITEQKRAEGMSASLLEMSKHINVSESVIDMYNKAHMYLKRYFELRLMCIAGEDFDASYIEFYGEGEKSFDQNQIETLLKSLRKIIKKNRKEDYIIMNNNMGSVVAYPMNDKIMLVVIKEWIDANEVALKYINTIAEQVKSGITKINNTKKIMYQAKHDTNTSLYNREYFLEQLKGSLNNQREIVNPQNRSIALIDLNYFKEVNDNYSHIVGDDVLREIGHRLKSSVRDGDIVARMGGDEFAILFVNHDRREIVKLIKRLQKEIAKPILVDDLSITVSSSIGIVDNISKYRDFNILLKEADQAMYEAKKDKSGNGRYIFYEKSIQKKVERHNSIEMSLKTADFDDEMGLLYQPIIDLKTMKIIGFEGFLRWHSINGSSYLPREFIPIADESDEILEIGHMVMELALKAVKRIKLETGQGCFISVNLTSKELMNEKHIDGLKKSIVNNGINTNEIQIDITDRFKGNQIGLISKNINELKDFGVHVNLDDFGTGYASLVILNKMDINEIKIDASYIRKIRFEPDAYKMVKTMINLAKSMEISVTAEGVEKKEELDLLFELGCDYAQGYYFSKPVTLDEAIELRKESVSLHGIRR</sequence>
<evidence type="ECO:0000256" key="1">
    <source>
        <dbReference type="ARBA" id="ARBA00018672"/>
    </source>
</evidence>
<evidence type="ECO:0000259" key="5">
    <source>
        <dbReference type="PROSITE" id="PS50113"/>
    </source>
</evidence>
<dbReference type="Gene3D" id="3.30.450.20">
    <property type="entry name" value="PAS domain"/>
    <property type="match status" value="1"/>
</dbReference>
<dbReference type="SUPFAM" id="SSF55785">
    <property type="entry name" value="PYP-like sensor domain (PAS domain)"/>
    <property type="match status" value="1"/>
</dbReference>
<dbReference type="InterPro" id="IPR001633">
    <property type="entry name" value="EAL_dom"/>
</dbReference>
<dbReference type="InterPro" id="IPR043128">
    <property type="entry name" value="Rev_trsase/Diguanyl_cyclase"/>
</dbReference>
<dbReference type="Pfam" id="PF00990">
    <property type="entry name" value="GGDEF"/>
    <property type="match status" value="1"/>
</dbReference>
<dbReference type="KEGG" id="cbar:PATL70BA_1551"/>
<dbReference type="RefSeq" id="WP_172596152.1">
    <property type="nucleotide sequence ID" value="NZ_LR130778.1"/>
</dbReference>
<dbReference type="PROSITE" id="PS50883">
    <property type="entry name" value="EAL"/>
    <property type="match status" value="1"/>
</dbReference>
<evidence type="ECO:0000259" key="6">
    <source>
        <dbReference type="PROSITE" id="PS50883"/>
    </source>
</evidence>
<feature type="domain" description="EAL" evidence="6">
    <location>
        <begin position="585"/>
        <end position="839"/>
    </location>
</feature>
<dbReference type="NCBIfam" id="TIGR00254">
    <property type="entry name" value="GGDEF"/>
    <property type="match status" value="1"/>
</dbReference>
<dbReference type="PANTHER" id="PTHR44757">
    <property type="entry name" value="DIGUANYLATE CYCLASE DGCP"/>
    <property type="match status" value="1"/>
</dbReference>
<dbReference type="SMART" id="SM00267">
    <property type="entry name" value="GGDEF"/>
    <property type="match status" value="1"/>
</dbReference>
<keyword evidence="3" id="KW-0597">Phosphoprotein</keyword>
<dbReference type="InterPro" id="IPR011006">
    <property type="entry name" value="CheY-like_superfamily"/>
</dbReference>
<keyword evidence="9" id="KW-1185">Reference proteome</keyword>
<accession>A0A3P7RXI0</accession>
<evidence type="ECO:0000259" key="4">
    <source>
        <dbReference type="PROSITE" id="PS50110"/>
    </source>
</evidence>
<dbReference type="Gene3D" id="3.20.20.450">
    <property type="entry name" value="EAL domain"/>
    <property type="match status" value="1"/>
</dbReference>